<evidence type="ECO:0000313" key="2">
    <source>
        <dbReference type="EMBL" id="KAF3578192.1"/>
    </source>
</evidence>
<feature type="compositionally biased region" description="Polar residues" evidence="1">
    <location>
        <begin position="41"/>
        <end position="50"/>
    </location>
</feature>
<organism evidence="2 3">
    <name type="scientific">Brassica cretica</name>
    <name type="common">Mustard</name>
    <dbReference type="NCBI Taxonomy" id="69181"/>
    <lineage>
        <taxon>Eukaryota</taxon>
        <taxon>Viridiplantae</taxon>
        <taxon>Streptophyta</taxon>
        <taxon>Embryophyta</taxon>
        <taxon>Tracheophyta</taxon>
        <taxon>Spermatophyta</taxon>
        <taxon>Magnoliopsida</taxon>
        <taxon>eudicotyledons</taxon>
        <taxon>Gunneridae</taxon>
        <taxon>Pentapetalae</taxon>
        <taxon>rosids</taxon>
        <taxon>malvids</taxon>
        <taxon>Brassicales</taxon>
        <taxon>Brassicaceae</taxon>
        <taxon>Brassiceae</taxon>
        <taxon>Brassica</taxon>
    </lineage>
</organism>
<sequence length="50" mass="5753">MVGPEALSPWEAIRSLGDSIFMLCEKPEEEKKKTRKNNRKSNFSINRGTK</sequence>
<gene>
    <name evidence="2" type="ORF">DY000_02032375</name>
</gene>
<accession>A0ABQ7DJR8</accession>
<evidence type="ECO:0000313" key="3">
    <source>
        <dbReference type="Proteomes" id="UP000266723"/>
    </source>
</evidence>
<feature type="region of interest" description="Disordered" evidence="1">
    <location>
        <begin position="29"/>
        <end position="50"/>
    </location>
</feature>
<dbReference type="EMBL" id="QGKV02000649">
    <property type="protein sequence ID" value="KAF3578192.1"/>
    <property type="molecule type" value="Genomic_DNA"/>
</dbReference>
<dbReference type="Proteomes" id="UP000266723">
    <property type="component" value="Unassembled WGS sequence"/>
</dbReference>
<comment type="caution">
    <text evidence="2">The sequence shown here is derived from an EMBL/GenBank/DDBJ whole genome shotgun (WGS) entry which is preliminary data.</text>
</comment>
<keyword evidence="3" id="KW-1185">Reference proteome</keyword>
<name>A0ABQ7DJR8_BRACR</name>
<reference evidence="2 3" key="1">
    <citation type="journal article" date="2020" name="BMC Genomics">
        <title>Intraspecific diversification of the crop wild relative Brassica cretica Lam. using demographic model selection.</title>
        <authorList>
            <person name="Kioukis A."/>
            <person name="Michalopoulou V.A."/>
            <person name="Briers L."/>
            <person name="Pirintsos S."/>
            <person name="Studholme D.J."/>
            <person name="Pavlidis P."/>
            <person name="Sarris P.F."/>
        </authorList>
    </citation>
    <scope>NUCLEOTIDE SEQUENCE [LARGE SCALE GENOMIC DNA]</scope>
    <source>
        <strain evidence="3">cv. PFS-1207/04</strain>
    </source>
</reference>
<proteinExistence type="predicted"/>
<evidence type="ECO:0000256" key="1">
    <source>
        <dbReference type="SAM" id="MobiDB-lite"/>
    </source>
</evidence>
<protein>
    <submittedName>
        <fullName evidence="2">Uncharacterized protein</fullName>
    </submittedName>
</protein>